<dbReference type="AlphaFoldDB" id="A0A9N9RT30"/>
<evidence type="ECO:0000313" key="8">
    <source>
        <dbReference type="EMBL" id="CAG9802916.1"/>
    </source>
</evidence>
<dbReference type="OrthoDB" id="291007at2759"/>
<dbReference type="EMBL" id="OU895878">
    <property type="protein sequence ID" value="CAG9802916.1"/>
    <property type="molecule type" value="Genomic_DNA"/>
</dbReference>
<evidence type="ECO:0000256" key="5">
    <source>
        <dbReference type="ARBA" id="ARBA00023049"/>
    </source>
</evidence>
<dbReference type="PRINTS" id="PR00480">
    <property type="entry name" value="ASTACIN"/>
</dbReference>
<dbReference type="GO" id="GO:0006508">
    <property type="term" value="P:proteolysis"/>
    <property type="evidence" value="ECO:0007669"/>
    <property type="project" value="UniProtKB-KW"/>
</dbReference>
<keyword evidence="4 6" id="KW-0862">Zinc</keyword>
<keyword evidence="5 6" id="KW-0482">Metalloprotease</keyword>
<dbReference type="Gene3D" id="3.40.390.10">
    <property type="entry name" value="Collagenase (Catalytic Domain)"/>
    <property type="match status" value="1"/>
</dbReference>
<reference evidence="8" key="1">
    <citation type="submission" date="2022-01" db="EMBL/GenBank/DDBJ databases">
        <authorList>
            <person name="King R."/>
        </authorList>
    </citation>
    <scope>NUCLEOTIDE SEQUENCE</scope>
</reference>
<dbReference type="InterPro" id="IPR034035">
    <property type="entry name" value="Astacin-like_dom"/>
</dbReference>
<dbReference type="PANTHER" id="PTHR10127:SF780">
    <property type="entry name" value="METALLOENDOPEPTIDASE"/>
    <property type="match status" value="1"/>
</dbReference>
<evidence type="ECO:0000256" key="1">
    <source>
        <dbReference type="ARBA" id="ARBA00022670"/>
    </source>
</evidence>
<name>A0A9N9RT30_9DIPT</name>
<dbReference type="InterPro" id="IPR024079">
    <property type="entry name" value="MetalloPept_cat_dom_sf"/>
</dbReference>
<protein>
    <recommendedName>
        <fullName evidence="6">Metalloendopeptidase</fullName>
        <ecNumber evidence="6">3.4.24.-</ecNumber>
    </recommendedName>
</protein>
<dbReference type="PANTHER" id="PTHR10127">
    <property type="entry name" value="DISCOIDIN, CUB, EGF, LAMININ , AND ZINC METALLOPROTEASE DOMAIN CONTAINING"/>
    <property type="match status" value="1"/>
</dbReference>
<evidence type="ECO:0000256" key="2">
    <source>
        <dbReference type="ARBA" id="ARBA00022723"/>
    </source>
</evidence>
<evidence type="ECO:0000256" key="4">
    <source>
        <dbReference type="ARBA" id="ARBA00022833"/>
    </source>
</evidence>
<keyword evidence="9" id="KW-1185">Reference proteome</keyword>
<keyword evidence="1 6" id="KW-0645">Protease</keyword>
<dbReference type="GO" id="GO:0008270">
    <property type="term" value="F:zinc ion binding"/>
    <property type="evidence" value="ECO:0007669"/>
    <property type="project" value="InterPro"/>
</dbReference>
<keyword evidence="3 6" id="KW-0378">Hydrolase</keyword>
<dbReference type="CDD" id="cd04280">
    <property type="entry name" value="ZnMc_astacin_like"/>
    <property type="match status" value="1"/>
</dbReference>
<gene>
    <name evidence="8" type="ORF">CHIRRI_LOCUS5822</name>
</gene>
<dbReference type="InterPro" id="IPR001506">
    <property type="entry name" value="Peptidase_M12A"/>
</dbReference>
<organism evidence="8 9">
    <name type="scientific">Chironomus riparius</name>
    <dbReference type="NCBI Taxonomy" id="315576"/>
    <lineage>
        <taxon>Eukaryota</taxon>
        <taxon>Metazoa</taxon>
        <taxon>Ecdysozoa</taxon>
        <taxon>Arthropoda</taxon>
        <taxon>Hexapoda</taxon>
        <taxon>Insecta</taxon>
        <taxon>Pterygota</taxon>
        <taxon>Neoptera</taxon>
        <taxon>Endopterygota</taxon>
        <taxon>Diptera</taxon>
        <taxon>Nematocera</taxon>
        <taxon>Chironomoidea</taxon>
        <taxon>Chironomidae</taxon>
        <taxon>Chironominae</taxon>
        <taxon>Chironomus</taxon>
    </lineage>
</organism>
<dbReference type="Proteomes" id="UP001153620">
    <property type="component" value="Chromosome 2"/>
</dbReference>
<dbReference type="Pfam" id="PF01400">
    <property type="entry name" value="Astacin"/>
    <property type="match status" value="1"/>
</dbReference>
<keyword evidence="2 6" id="KW-0479">Metal-binding</keyword>
<feature type="domain" description="Peptidase metallopeptidase" evidence="7">
    <location>
        <begin position="50"/>
        <end position="199"/>
    </location>
</feature>
<dbReference type="InterPro" id="IPR006026">
    <property type="entry name" value="Peptidase_Metallo"/>
</dbReference>
<reference evidence="8" key="2">
    <citation type="submission" date="2022-10" db="EMBL/GenBank/DDBJ databases">
        <authorList>
            <consortium name="ENA_rothamsted_submissions"/>
            <consortium name="culmorum"/>
            <person name="King R."/>
        </authorList>
    </citation>
    <scope>NUCLEOTIDE SEQUENCE</scope>
</reference>
<dbReference type="SMART" id="SM00235">
    <property type="entry name" value="ZnMc"/>
    <property type="match status" value="1"/>
</dbReference>
<comment type="cofactor">
    <cofactor evidence="6">
        <name>Zn(2+)</name>
        <dbReference type="ChEBI" id="CHEBI:29105"/>
    </cofactor>
    <text evidence="6">Binds 1 zinc ion per subunit.</text>
</comment>
<dbReference type="EC" id="3.4.24.-" evidence="6"/>
<dbReference type="SUPFAM" id="SSF55486">
    <property type="entry name" value="Metalloproteases ('zincins'), catalytic domain"/>
    <property type="match status" value="1"/>
</dbReference>
<evidence type="ECO:0000259" key="7">
    <source>
        <dbReference type="SMART" id="SM00235"/>
    </source>
</evidence>
<evidence type="ECO:0000256" key="6">
    <source>
        <dbReference type="RuleBase" id="RU361183"/>
    </source>
</evidence>
<accession>A0A9N9RT30</accession>
<evidence type="ECO:0000256" key="3">
    <source>
        <dbReference type="ARBA" id="ARBA00022801"/>
    </source>
</evidence>
<proteinExistence type="predicted"/>
<sequence length="257" mass="29784">MEINYIIKLRPSAVFRSIFHVLLTHQNNINFNLNSLPIYHPDPGNGIRDLKLKWPRVGNKIVIPFIIDPSSFYSRIQKDKVYAAMRHISEKTCINFRWKTNERDYLMIYSGKWCTSYVGRVGGMQRVSLQRDETCGNHIGMIVHELVHALGFLHMQSHADRDNYISVIKQNISPGEEFQFDKVNSLKATNFGTPYDYYSIMHYGTHAFSKNGRPTIVAKIGKFNQFIGQTNKLSFGDLIRIRMMYNCKCLEAGYQNC</sequence>
<evidence type="ECO:0000313" key="9">
    <source>
        <dbReference type="Proteomes" id="UP001153620"/>
    </source>
</evidence>
<dbReference type="GO" id="GO:0004222">
    <property type="term" value="F:metalloendopeptidase activity"/>
    <property type="evidence" value="ECO:0007669"/>
    <property type="project" value="UniProtKB-UniRule"/>
</dbReference>